<reference evidence="10" key="2">
    <citation type="journal article" date="2022" name="Syst. Entomol.">
        <title>Massive gene rearrangements of mitochondrial genomes and implications for the phylogeny of Trichoptera (Insecta).</title>
        <authorList>
            <person name="Ge X."/>
            <person name="Peng L."/>
            <person name="Vogler A.P."/>
            <person name="Morse J.C."/>
            <person name="Yang L."/>
            <person name="Sun C."/>
            <person name="Wang B."/>
        </authorList>
    </citation>
    <scope>NUCLEOTIDE SEQUENCE</scope>
</reference>
<dbReference type="EMBL" id="OL678046">
    <property type="protein sequence ID" value="UZZ44331.1"/>
    <property type="molecule type" value="Genomic_DNA"/>
</dbReference>
<evidence type="ECO:0000256" key="7">
    <source>
        <dbReference type="ARBA" id="ARBA00023136"/>
    </source>
</evidence>
<keyword evidence="9" id="KW-0249">Electron transport</keyword>
<reference evidence="10" key="1">
    <citation type="submission" date="2021-11" db="EMBL/GenBank/DDBJ databases">
        <authorList>
            <person name="Ge X.-Y."/>
            <person name="Peng L."/>
            <person name="Sun C.-H."/>
            <person name="Wang B.-X."/>
        </authorList>
    </citation>
    <scope>NUCLEOTIDE SEQUENCE</scope>
</reference>
<keyword evidence="9" id="KW-0520">NAD</keyword>
<comment type="catalytic activity">
    <reaction evidence="8 9">
        <text>a ubiquinone + NADH + 5 H(+)(in) = a ubiquinol + NAD(+) + 4 H(+)(out)</text>
        <dbReference type="Rhea" id="RHEA:29091"/>
        <dbReference type="Rhea" id="RHEA-COMP:9565"/>
        <dbReference type="Rhea" id="RHEA-COMP:9566"/>
        <dbReference type="ChEBI" id="CHEBI:15378"/>
        <dbReference type="ChEBI" id="CHEBI:16389"/>
        <dbReference type="ChEBI" id="CHEBI:17976"/>
        <dbReference type="ChEBI" id="CHEBI:57540"/>
        <dbReference type="ChEBI" id="CHEBI:57945"/>
        <dbReference type="EC" id="7.1.1.2"/>
    </reaction>
</comment>
<evidence type="ECO:0000256" key="3">
    <source>
        <dbReference type="ARBA" id="ARBA00021007"/>
    </source>
</evidence>
<dbReference type="EC" id="7.1.1.2" evidence="9"/>
<dbReference type="GO" id="GO:0030964">
    <property type="term" value="C:NADH dehydrogenase complex"/>
    <property type="evidence" value="ECO:0007669"/>
    <property type="project" value="TreeGrafter"/>
</dbReference>
<organism evidence="10">
    <name type="scientific">Psilotreta sp. XG-2021</name>
    <dbReference type="NCBI Taxonomy" id="2996739"/>
    <lineage>
        <taxon>Eukaryota</taxon>
        <taxon>Metazoa</taxon>
        <taxon>Ecdysozoa</taxon>
        <taxon>Arthropoda</taxon>
        <taxon>Hexapoda</taxon>
        <taxon>Insecta</taxon>
        <taxon>Pterygota</taxon>
        <taxon>Neoptera</taxon>
        <taxon>Endopterygota</taxon>
        <taxon>Trichoptera</taxon>
        <taxon>Integripalpia</taxon>
        <taxon>Brevitentoria</taxon>
        <taxon>Leptoceroidea</taxon>
        <taxon>Odontoceridae</taxon>
        <taxon>Odontocerinae</taxon>
        <taxon>Psilotreta</taxon>
    </lineage>
</organism>
<geneLocation type="mitochondrion" evidence="10"/>
<evidence type="ECO:0000256" key="2">
    <source>
        <dbReference type="ARBA" id="ARBA00008472"/>
    </source>
</evidence>
<comment type="subcellular location">
    <subcellularLocation>
        <location evidence="1">Membrane</location>
    </subcellularLocation>
    <subcellularLocation>
        <location evidence="9">Mitochondrion membrane</location>
        <topology evidence="9">Multi-pass membrane protein</topology>
    </subcellularLocation>
</comment>
<keyword evidence="5 9" id="KW-0812">Transmembrane</keyword>
<keyword evidence="7 9" id="KW-0472">Membrane</keyword>
<dbReference type="AlphaFoldDB" id="A0A9E8LPB9"/>
<keyword evidence="6 9" id="KW-1133">Transmembrane helix</keyword>
<keyword evidence="9" id="KW-0679">Respiratory chain</keyword>
<evidence type="ECO:0000313" key="10">
    <source>
        <dbReference type="EMBL" id="UZZ44331.1"/>
    </source>
</evidence>
<feature type="transmembrane region" description="Helical" evidence="9">
    <location>
        <begin position="6"/>
        <end position="26"/>
    </location>
</feature>
<evidence type="ECO:0000256" key="4">
    <source>
        <dbReference type="ARBA" id="ARBA00022448"/>
    </source>
</evidence>
<keyword evidence="9" id="KW-1278">Translocase</keyword>
<dbReference type="PANTHER" id="PTHR11058">
    <property type="entry name" value="NADH-UBIQUINONE OXIDOREDUCTASE CHAIN 3"/>
    <property type="match status" value="1"/>
</dbReference>
<gene>
    <name evidence="10" type="primary">ND3</name>
</gene>
<keyword evidence="9" id="KW-0830">Ubiquinone</keyword>
<evidence type="ECO:0000256" key="1">
    <source>
        <dbReference type="ARBA" id="ARBA00004370"/>
    </source>
</evidence>
<evidence type="ECO:0000256" key="9">
    <source>
        <dbReference type="RuleBase" id="RU003640"/>
    </source>
</evidence>
<dbReference type="Gene3D" id="1.20.58.1610">
    <property type="entry name" value="NADH:ubiquinone/plastoquinone oxidoreductase, chain 3"/>
    <property type="match status" value="1"/>
</dbReference>
<feature type="transmembrane region" description="Helical" evidence="9">
    <location>
        <begin position="87"/>
        <end position="105"/>
    </location>
</feature>
<accession>A0A9E8LPB9</accession>
<proteinExistence type="inferred from homology"/>
<evidence type="ECO:0000256" key="5">
    <source>
        <dbReference type="ARBA" id="ARBA00022692"/>
    </source>
</evidence>
<name>A0A9E8LPB9_9NEOP</name>
<dbReference type="GO" id="GO:0008137">
    <property type="term" value="F:NADH dehydrogenase (ubiquinone) activity"/>
    <property type="evidence" value="ECO:0007669"/>
    <property type="project" value="UniProtKB-UniRule"/>
</dbReference>
<comment type="function">
    <text evidence="9">Core subunit of the mitochondrial membrane respiratory chain NADH dehydrogenase (Complex I) which catalyzes electron transfer from NADH through the respiratory chain, using ubiquinone as an electron acceptor. Essential for the catalytic activity of complex I.</text>
</comment>
<keyword evidence="4 9" id="KW-0813">Transport</keyword>
<comment type="similarity">
    <text evidence="2 9">Belongs to the complex I subunit 3 family.</text>
</comment>
<dbReference type="InterPro" id="IPR038430">
    <property type="entry name" value="NDAH_ubi_oxred_su3_sf"/>
</dbReference>
<sequence length="117" mass="13991">MFNLLIIMPLINLILIFLMVFILIISKKNMYDQEKMSSFECGFNPKLSARLPFSLHFFILTIIFLIFDVEITLIMPMIMTIMSCNLIYWYYINLFFLMILLGGLFHEWIQGFINWSI</sequence>
<dbReference type="GO" id="GO:0031966">
    <property type="term" value="C:mitochondrial membrane"/>
    <property type="evidence" value="ECO:0007669"/>
    <property type="project" value="UniProtKB-SubCell"/>
</dbReference>
<evidence type="ECO:0000256" key="6">
    <source>
        <dbReference type="ARBA" id="ARBA00022989"/>
    </source>
</evidence>
<protein>
    <recommendedName>
        <fullName evidence="3 9">NADH-ubiquinone oxidoreductase chain 3</fullName>
        <ecNumber evidence="9">7.1.1.2</ecNumber>
    </recommendedName>
</protein>
<dbReference type="InterPro" id="IPR000440">
    <property type="entry name" value="NADH_UbQ/plastoQ_OxRdtase_su3"/>
</dbReference>
<dbReference type="PANTHER" id="PTHR11058:SF9">
    <property type="entry name" value="NADH-UBIQUINONE OXIDOREDUCTASE CHAIN 3"/>
    <property type="match status" value="1"/>
</dbReference>
<evidence type="ECO:0000256" key="8">
    <source>
        <dbReference type="ARBA" id="ARBA00049551"/>
    </source>
</evidence>
<keyword evidence="9 10" id="KW-0496">Mitochondrion</keyword>
<feature type="transmembrane region" description="Helical" evidence="9">
    <location>
        <begin position="47"/>
        <end position="67"/>
    </location>
</feature>
<dbReference type="Pfam" id="PF00507">
    <property type="entry name" value="Oxidored_q4"/>
    <property type="match status" value="1"/>
</dbReference>